<accession>A0ABS5KPL3</accession>
<gene>
    <name evidence="6" type="ORF">KGQ19_14030</name>
</gene>
<protein>
    <submittedName>
        <fullName evidence="6">TetR/AcrR family transcriptional regulator</fullName>
    </submittedName>
</protein>
<keyword evidence="7" id="KW-1185">Reference proteome</keyword>
<keyword evidence="3" id="KW-0804">Transcription</keyword>
<feature type="domain" description="HTH tetR-type" evidence="5">
    <location>
        <begin position="11"/>
        <end position="71"/>
    </location>
</feature>
<dbReference type="InterPro" id="IPR050109">
    <property type="entry name" value="HTH-type_TetR-like_transc_reg"/>
</dbReference>
<organism evidence="6 7">
    <name type="scientific">Catenulispora pinistramenti</name>
    <dbReference type="NCBI Taxonomy" id="2705254"/>
    <lineage>
        <taxon>Bacteria</taxon>
        <taxon>Bacillati</taxon>
        <taxon>Actinomycetota</taxon>
        <taxon>Actinomycetes</taxon>
        <taxon>Catenulisporales</taxon>
        <taxon>Catenulisporaceae</taxon>
        <taxon>Catenulispora</taxon>
    </lineage>
</organism>
<evidence type="ECO:0000259" key="5">
    <source>
        <dbReference type="PROSITE" id="PS50977"/>
    </source>
</evidence>
<keyword evidence="2 4" id="KW-0238">DNA-binding</keyword>
<dbReference type="Proteomes" id="UP000730482">
    <property type="component" value="Unassembled WGS sequence"/>
</dbReference>
<dbReference type="InterPro" id="IPR009057">
    <property type="entry name" value="Homeodomain-like_sf"/>
</dbReference>
<dbReference type="PROSITE" id="PS50977">
    <property type="entry name" value="HTH_TETR_2"/>
    <property type="match status" value="1"/>
</dbReference>
<feature type="DNA-binding region" description="H-T-H motif" evidence="4">
    <location>
        <begin position="34"/>
        <end position="53"/>
    </location>
</feature>
<dbReference type="RefSeq" id="WP_212009562.1">
    <property type="nucleotide sequence ID" value="NZ_JAAFYZ010000038.1"/>
</dbReference>
<dbReference type="InterPro" id="IPR036271">
    <property type="entry name" value="Tet_transcr_reg_TetR-rel_C_sf"/>
</dbReference>
<dbReference type="Pfam" id="PF13305">
    <property type="entry name" value="TetR_C_33"/>
    <property type="match status" value="1"/>
</dbReference>
<dbReference type="InterPro" id="IPR001647">
    <property type="entry name" value="HTH_TetR"/>
</dbReference>
<evidence type="ECO:0000313" key="7">
    <source>
        <dbReference type="Proteomes" id="UP000730482"/>
    </source>
</evidence>
<dbReference type="SUPFAM" id="SSF46689">
    <property type="entry name" value="Homeodomain-like"/>
    <property type="match status" value="1"/>
</dbReference>
<evidence type="ECO:0000313" key="6">
    <source>
        <dbReference type="EMBL" id="MBS2547984.1"/>
    </source>
</evidence>
<keyword evidence="1" id="KW-0805">Transcription regulation</keyword>
<dbReference type="InterPro" id="IPR025996">
    <property type="entry name" value="MT1864/Rv1816-like_C"/>
</dbReference>
<dbReference type="Gene3D" id="1.10.357.10">
    <property type="entry name" value="Tetracycline Repressor, domain 2"/>
    <property type="match status" value="1"/>
</dbReference>
<sequence length="193" mass="20399">MSTSKPGYHHGDLRAACLTAALELLAEGDASTVSLRAVARRAGVSPNAPYRHYPDKDALLAAMATRGFHDLRDALIHADTQAADEDRFVLMAQAYVGFGIGNPALFGLMFGHPCSRNHPETSAAAAETMAVLAERVGTLVPAEQHDAFLTGAWALVHGLAALVMDGKLAADDRSALDAMIRSVVETMLGRVAH</sequence>
<dbReference type="PANTHER" id="PTHR30055">
    <property type="entry name" value="HTH-TYPE TRANSCRIPTIONAL REGULATOR RUTR"/>
    <property type="match status" value="1"/>
</dbReference>
<name>A0ABS5KPL3_9ACTN</name>
<evidence type="ECO:0000256" key="1">
    <source>
        <dbReference type="ARBA" id="ARBA00023015"/>
    </source>
</evidence>
<dbReference type="EMBL" id="JAAFYZ010000038">
    <property type="protein sequence ID" value="MBS2547984.1"/>
    <property type="molecule type" value="Genomic_DNA"/>
</dbReference>
<evidence type="ECO:0000256" key="4">
    <source>
        <dbReference type="PROSITE-ProRule" id="PRU00335"/>
    </source>
</evidence>
<dbReference type="Pfam" id="PF00440">
    <property type="entry name" value="TetR_N"/>
    <property type="match status" value="1"/>
</dbReference>
<dbReference type="SUPFAM" id="SSF48498">
    <property type="entry name" value="Tetracyclin repressor-like, C-terminal domain"/>
    <property type="match status" value="1"/>
</dbReference>
<dbReference type="PANTHER" id="PTHR30055:SF220">
    <property type="entry name" value="TETR-FAMILY REGULATORY PROTEIN"/>
    <property type="match status" value="1"/>
</dbReference>
<dbReference type="PRINTS" id="PR00455">
    <property type="entry name" value="HTHTETR"/>
</dbReference>
<reference evidence="6 7" key="1">
    <citation type="submission" date="2020-02" db="EMBL/GenBank/DDBJ databases">
        <title>Acidophilic actinobacteria isolated from forest soil.</title>
        <authorList>
            <person name="Golinska P."/>
        </authorList>
    </citation>
    <scope>NUCLEOTIDE SEQUENCE [LARGE SCALE GENOMIC DNA]</scope>
    <source>
        <strain evidence="6 7">NL8</strain>
    </source>
</reference>
<comment type="caution">
    <text evidence="6">The sequence shown here is derived from an EMBL/GenBank/DDBJ whole genome shotgun (WGS) entry which is preliminary data.</text>
</comment>
<evidence type="ECO:0000256" key="2">
    <source>
        <dbReference type="ARBA" id="ARBA00023125"/>
    </source>
</evidence>
<evidence type="ECO:0000256" key="3">
    <source>
        <dbReference type="ARBA" id="ARBA00023163"/>
    </source>
</evidence>
<proteinExistence type="predicted"/>